<dbReference type="Proteomes" id="UP000053555">
    <property type="component" value="Unassembled WGS sequence"/>
</dbReference>
<feature type="signal peptide" evidence="1">
    <location>
        <begin position="1"/>
        <end position="21"/>
    </location>
</feature>
<sequence length="62" mass="7041">MERIYLQCIAWILASATLIDSCRFCTSVQVVDDNSVNKSVKSSKRTKQLQGDILVRHYGSYT</sequence>
<gene>
    <name evidence="2" type="ORF">glysoja_049249</name>
</gene>
<accession>A0A0B2SLT5</accession>
<evidence type="ECO:0000313" key="2">
    <source>
        <dbReference type="EMBL" id="KHN45788.1"/>
    </source>
</evidence>
<feature type="chain" id="PRO_5002075400" evidence="1">
    <location>
        <begin position="22"/>
        <end position="62"/>
    </location>
</feature>
<name>A0A0B2SLT5_GLYSO</name>
<keyword evidence="1" id="KW-0732">Signal</keyword>
<dbReference type="EMBL" id="KN641717">
    <property type="protein sequence ID" value="KHN45788.1"/>
    <property type="molecule type" value="Genomic_DNA"/>
</dbReference>
<proteinExistence type="predicted"/>
<dbReference type="AlphaFoldDB" id="A0A0B2SLT5"/>
<protein>
    <submittedName>
        <fullName evidence="2">Uncharacterized protein</fullName>
    </submittedName>
</protein>
<evidence type="ECO:0000256" key="1">
    <source>
        <dbReference type="SAM" id="SignalP"/>
    </source>
</evidence>
<reference evidence="2" key="1">
    <citation type="submission" date="2014-07" db="EMBL/GenBank/DDBJ databases">
        <title>Identification of a novel salt tolerance gene in wild soybean by whole-genome sequencing.</title>
        <authorList>
            <person name="Lam H.-M."/>
            <person name="Qi X."/>
            <person name="Li M.-W."/>
            <person name="Liu X."/>
            <person name="Xie M."/>
            <person name="Ni M."/>
            <person name="Xu X."/>
        </authorList>
    </citation>
    <scope>NUCLEOTIDE SEQUENCE [LARGE SCALE GENOMIC DNA]</scope>
    <source>
        <tissue evidence="2">Root</tissue>
    </source>
</reference>
<organism evidence="2">
    <name type="scientific">Glycine soja</name>
    <name type="common">Wild soybean</name>
    <dbReference type="NCBI Taxonomy" id="3848"/>
    <lineage>
        <taxon>Eukaryota</taxon>
        <taxon>Viridiplantae</taxon>
        <taxon>Streptophyta</taxon>
        <taxon>Embryophyta</taxon>
        <taxon>Tracheophyta</taxon>
        <taxon>Spermatophyta</taxon>
        <taxon>Magnoliopsida</taxon>
        <taxon>eudicotyledons</taxon>
        <taxon>Gunneridae</taxon>
        <taxon>Pentapetalae</taxon>
        <taxon>rosids</taxon>
        <taxon>fabids</taxon>
        <taxon>Fabales</taxon>
        <taxon>Fabaceae</taxon>
        <taxon>Papilionoideae</taxon>
        <taxon>50 kb inversion clade</taxon>
        <taxon>NPAAA clade</taxon>
        <taxon>indigoferoid/millettioid clade</taxon>
        <taxon>Phaseoleae</taxon>
        <taxon>Glycine</taxon>
        <taxon>Glycine subgen. Soja</taxon>
    </lineage>
</organism>